<dbReference type="GO" id="GO:0033612">
    <property type="term" value="F:receptor serine/threonine kinase binding"/>
    <property type="evidence" value="ECO:0007669"/>
    <property type="project" value="TreeGrafter"/>
</dbReference>
<accession>A0A9E7HEV8</accession>
<dbReference type="GO" id="GO:0016020">
    <property type="term" value="C:membrane"/>
    <property type="evidence" value="ECO:0007669"/>
    <property type="project" value="UniProtKB-SubCell"/>
</dbReference>
<dbReference type="SUPFAM" id="SSF52058">
    <property type="entry name" value="L domain-like"/>
    <property type="match status" value="1"/>
</dbReference>
<evidence type="ECO:0000256" key="4">
    <source>
        <dbReference type="ARBA" id="ARBA00022737"/>
    </source>
</evidence>
<dbReference type="PANTHER" id="PTHR48056:SF38">
    <property type="entry name" value="LEUCINE-RICH REPEAT RECEPTOR-LIKE SERINE_THREONINE-PROTEIN KINASE BAM1"/>
    <property type="match status" value="1"/>
</dbReference>
<keyword evidence="5" id="KW-1133">Transmembrane helix</keyword>
<organism evidence="10 11">
    <name type="scientific">Musa troglodytarum</name>
    <name type="common">fe'i banana</name>
    <dbReference type="NCBI Taxonomy" id="320322"/>
    <lineage>
        <taxon>Eukaryota</taxon>
        <taxon>Viridiplantae</taxon>
        <taxon>Streptophyta</taxon>
        <taxon>Embryophyta</taxon>
        <taxon>Tracheophyta</taxon>
        <taxon>Spermatophyta</taxon>
        <taxon>Magnoliopsida</taxon>
        <taxon>Liliopsida</taxon>
        <taxon>Zingiberales</taxon>
        <taxon>Musaceae</taxon>
        <taxon>Musa</taxon>
    </lineage>
</organism>
<dbReference type="GO" id="GO:0005524">
    <property type="term" value="F:ATP binding"/>
    <property type="evidence" value="ECO:0007669"/>
    <property type="project" value="InterPro"/>
</dbReference>
<keyword evidence="10" id="KW-0808">Transferase</keyword>
<protein>
    <submittedName>
        <fullName evidence="10">Leucine-rich repeat receptor-like serine threonine-protein kinase BAM1-like</fullName>
    </submittedName>
</protein>
<name>A0A9E7HEV8_9LILI</name>
<keyword evidence="7 10" id="KW-0675">Receptor</keyword>
<dbReference type="Proteomes" id="UP001055439">
    <property type="component" value="Chromosome 8"/>
</dbReference>
<dbReference type="PROSITE" id="PS50011">
    <property type="entry name" value="PROTEIN_KINASE_DOM"/>
    <property type="match status" value="1"/>
</dbReference>
<evidence type="ECO:0000313" key="11">
    <source>
        <dbReference type="Proteomes" id="UP001055439"/>
    </source>
</evidence>
<keyword evidence="4" id="KW-0677">Repeat</keyword>
<dbReference type="InterPro" id="IPR050647">
    <property type="entry name" value="Plant_LRR-RLKs"/>
</dbReference>
<dbReference type="Pfam" id="PF00560">
    <property type="entry name" value="LRR_1"/>
    <property type="match status" value="4"/>
</dbReference>
<evidence type="ECO:0000256" key="6">
    <source>
        <dbReference type="ARBA" id="ARBA00023136"/>
    </source>
</evidence>
<feature type="non-terminal residue" evidence="10">
    <location>
        <position position="1"/>
    </location>
</feature>
<evidence type="ECO:0000256" key="2">
    <source>
        <dbReference type="ARBA" id="ARBA00022614"/>
    </source>
</evidence>
<evidence type="ECO:0000256" key="1">
    <source>
        <dbReference type="ARBA" id="ARBA00004167"/>
    </source>
</evidence>
<comment type="subcellular location">
    <subcellularLocation>
        <location evidence="1">Membrane</location>
        <topology evidence="1">Single-pass membrane protein</topology>
    </subcellularLocation>
</comment>
<evidence type="ECO:0000256" key="8">
    <source>
        <dbReference type="ARBA" id="ARBA00023180"/>
    </source>
</evidence>
<proteinExistence type="predicted"/>
<dbReference type="InterPro" id="IPR001245">
    <property type="entry name" value="Ser-Thr/Tyr_kinase_cat_dom"/>
</dbReference>
<keyword evidence="10" id="KW-0418">Kinase</keyword>
<dbReference type="SUPFAM" id="SSF56112">
    <property type="entry name" value="Protein kinase-like (PK-like)"/>
    <property type="match status" value="1"/>
</dbReference>
<dbReference type="GO" id="GO:0004672">
    <property type="term" value="F:protein kinase activity"/>
    <property type="evidence" value="ECO:0007669"/>
    <property type="project" value="InterPro"/>
</dbReference>
<reference evidence="10" key="1">
    <citation type="submission" date="2022-05" db="EMBL/GenBank/DDBJ databases">
        <title>The Musa troglodytarum L. genome provides insights into the mechanism of non-climacteric behaviour and enrichment of carotenoids.</title>
        <authorList>
            <person name="Wang J."/>
        </authorList>
    </citation>
    <scope>NUCLEOTIDE SEQUENCE</scope>
    <source>
        <tissue evidence="10">Leaf</tissue>
    </source>
</reference>
<dbReference type="InterPro" id="IPR032675">
    <property type="entry name" value="LRR_dom_sf"/>
</dbReference>
<evidence type="ECO:0000256" key="5">
    <source>
        <dbReference type="ARBA" id="ARBA00022989"/>
    </source>
</evidence>
<dbReference type="PANTHER" id="PTHR48056">
    <property type="entry name" value="LRR RECEPTOR-LIKE SERINE/THREONINE-PROTEIN KINASE-RELATED"/>
    <property type="match status" value="1"/>
</dbReference>
<dbReference type="EMBL" id="CP097510">
    <property type="protein sequence ID" value="URE28587.1"/>
    <property type="molecule type" value="Genomic_DNA"/>
</dbReference>
<evidence type="ECO:0000313" key="10">
    <source>
        <dbReference type="EMBL" id="URE28587.1"/>
    </source>
</evidence>
<evidence type="ECO:0000256" key="3">
    <source>
        <dbReference type="ARBA" id="ARBA00022692"/>
    </source>
</evidence>
<evidence type="ECO:0000259" key="9">
    <source>
        <dbReference type="PROSITE" id="PS50011"/>
    </source>
</evidence>
<dbReference type="Gene3D" id="3.30.200.20">
    <property type="entry name" value="Phosphorylase Kinase, domain 1"/>
    <property type="match status" value="1"/>
</dbReference>
<dbReference type="InterPro" id="IPR011009">
    <property type="entry name" value="Kinase-like_dom_sf"/>
</dbReference>
<keyword evidence="8" id="KW-0325">Glycoprotein</keyword>
<gene>
    <name evidence="10" type="ORF">MUK42_15744</name>
</gene>
<dbReference type="Gene3D" id="3.80.10.10">
    <property type="entry name" value="Ribonuclease Inhibitor"/>
    <property type="match status" value="1"/>
</dbReference>
<keyword evidence="3" id="KW-0812">Transmembrane</keyword>
<keyword evidence="2" id="KW-0433">Leucine-rich repeat</keyword>
<evidence type="ECO:0000256" key="7">
    <source>
        <dbReference type="ARBA" id="ARBA00023170"/>
    </source>
</evidence>
<dbReference type="OrthoDB" id="759971at2759"/>
<dbReference type="Pfam" id="PF07714">
    <property type="entry name" value="PK_Tyr_Ser-Thr"/>
    <property type="match status" value="1"/>
</dbReference>
<keyword evidence="6" id="KW-0472">Membrane</keyword>
<dbReference type="Pfam" id="PF13855">
    <property type="entry name" value="LRR_8"/>
    <property type="match status" value="1"/>
</dbReference>
<feature type="domain" description="Protein kinase" evidence="9">
    <location>
        <begin position="353"/>
        <end position="466"/>
    </location>
</feature>
<dbReference type="InterPro" id="IPR000719">
    <property type="entry name" value="Prot_kinase_dom"/>
</dbReference>
<sequence>PPGYYNVFDGGIPVELGKLIHLVHLDLSSCGLGGRIPHEIGYLINLDTLFLHTNRLSGPVPSSLGNLTRLVFLDLSNNELTGELPQQLAALTELSLLNLFMNWLHGPLPAFLALLPNLDTLQLFVNNFTGGVPEKLGGSGHIRVLDLSSNELTGTIPANLCSLSHAIKLDLSCNGLSGSIPPEIGNCTRLAYLDLSQNNLSGPIPPEIAGIGVLNYLNLSRNQLNGSIPRSVAAAMRSLTVADFSFNDLSGWLPDSGELAYLNVTSFSGNPKFCGPGSNNSCDSVAGAPRSGRSHGDFELALALALVLSCFALSLAAAAVRARSQRGGSDGATWRLAGFHQVDFGVSDVLECMKEGNVVGRGGAGVLYRGRARARGDIAVKRLVRPGSNGHDRGLDTEIQTLGSIQHRNIVPLLAVCYISGETNALVYGYMSNGSLGAAARRRGQAVGLEKTVQDSGGQGFMFRPR</sequence>
<dbReference type="AlphaFoldDB" id="A0A9E7HEV8"/>
<keyword evidence="11" id="KW-1185">Reference proteome</keyword>
<dbReference type="FunFam" id="3.80.10.10:FF:000095">
    <property type="entry name" value="LRR receptor-like serine/threonine-protein kinase GSO1"/>
    <property type="match status" value="1"/>
</dbReference>
<dbReference type="InterPro" id="IPR001611">
    <property type="entry name" value="Leu-rich_rpt"/>
</dbReference>